<feature type="domain" description="DUF4435" evidence="1">
    <location>
        <begin position="27"/>
        <end position="262"/>
    </location>
</feature>
<dbReference type="Pfam" id="PF14491">
    <property type="entry name" value="DUF4435"/>
    <property type="match status" value="1"/>
</dbReference>
<dbReference type="AlphaFoldDB" id="A0A486RI39"/>
<accession>A0A486RI39</accession>
<dbReference type="RefSeq" id="WP_064147929.1">
    <property type="nucleotide sequence ID" value="NZ_CABGAX010000014.1"/>
</dbReference>
<organism evidence="2">
    <name type="scientific">Klebsiella pneumoniae</name>
    <dbReference type="NCBI Taxonomy" id="573"/>
    <lineage>
        <taxon>Bacteria</taxon>
        <taxon>Pseudomonadati</taxon>
        <taxon>Pseudomonadota</taxon>
        <taxon>Gammaproteobacteria</taxon>
        <taxon>Enterobacterales</taxon>
        <taxon>Enterobacteriaceae</taxon>
        <taxon>Klebsiella/Raoultella group</taxon>
        <taxon>Klebsiella</taxon>
        <taxon>Klebsiella pneumoniae complex</taxon>
    </lineage>
</organism>
<dbReference type="EMBL" id="CAAHCS010000023">
    <property type="protein sequence ID" value="VGM01369.1"/>
    <property type="molecule type" value="Genomic_DNA"/>
</dbReference>
<protein>
    <recommendedName>
        <fullName evidence="1">DUF4435 domain-containing protein</fullName>
    </recommendedName>
</protein>
<evidence type="ECO:0000313" key="2">
    <source>
        <dbReference type="EMBL" id="VGM01369.1"/>
    </source>
</evidence>
<evidence type="ECO:0000259" key="1">
    <source>
        <dbReference type="Pfam" id="PF14491"/>
    </source>
</evidence>
<sequence>MADFEDIFIGEEYLEPYCAMIGSKGLVFVEGLKDISFWEGMLDNNDDLKYSINYASHEGTRGKTVLMKFSHLANKFALFAIDSDFDYICPNNSEKSKNINSNKHIIQTLVYSKESITLHHLVLSDCIKKIKIKDEITFPIKSYFESYSNEIYEVLTRFLFLKENGKAVNDSDFHKKITPIEPKINKNYFLENDPLITLREQKESLVSEYTSNELAEEDFIRFRDELSIKGLNENSAAYFINGHFLEESVVMPLINELIRTLKANELEKIKIECKKNKKSIESNRNETFKYIDNELGIYKLLHDTKIKYQTSLSIMVKEANKRSLD</sequence>
<name>A0A486RI39_KLEPN</name>
<gene>
    <name evidence="2" type="ORF">SAMEA4873648_05235</name>
</gene>
<proteinExistence type="predicted"/>
<dbReference type="InterPro" id="IPR029492">
    <property type="entry name" value="DUF4435"/>
</dbReference>
<reference evidence="2" key="1">
    <citation type="submission" date="2019-03" db="EMBL/GenBank/DDBJ databases">
        <authorList>
            <consortium name="Pathogen Informatics"/>
        </authorList>
    </citation>
    <scope>NUCLEOTIDE SEQUENCE</scope>
    <source>
        <strain evidence="2">5012STDY7626446</strain>
    </source>
</reference>